<dbReference type="InterPro" id="IPR001647">
    <property type="entry name" value="HTH_TetR"/>
</dbReference>
<comment type="caution">
    <text evidence="7">The sequence shown here is derived from an EMBL/GenBank/DDBJ whole genome shotgun (WGS) entry which is preliminary data.</text>
</comment>
<keyword evidence="1" id="KW-0805">Transcription regulation</keyword>
<dbReference type="PROSITE" id="PS50977">
    <property type="entry name" value="HTH_TETR_2"/>
    <property type="match status" value="1"/>
</dbReference>
<dbReference type="EMBL" id="BMZC01000015">
    <property type="protein sequence ID" value="GGZ78746.1"/>
    <property type="molecule type" value="Genomic_DNA"/>
</dbReference>
<evidence type="ECO:0000256" key="3">
    <source>
        <dbReference type="ARBA" id="ARBA00023163"/>
    </source>
</evidence>
<dbReference type="SUPFAM" id="SSF48498">
    <property type="entry name" value="Tetracyclin repressor-like, C-terminal domain"/>
    <property type="match status" value="1"/>
</dbReference>
<dbReference type="InterPro" id="IPR036271">
    <property type="entry name" value="Tet_transcr_reg_TetR-rel_C_sf"/>
</dbReference>
<gene>
    <name evidence="7" type="ORF">GCM10011274_40920</name>
</gene>
<reference evidence="7" key="1">
    <citation type="journal article" date="2014" name="Int. J. Syst. Evol. Microbiol.">
        <title>Complete genome sequence of Corynebacterium casei LMG S-19264T (=DSM 44701T), isolated from a smear-ripened cheese.</title>
        <authorList>
            <consortium name="US DOE Joint Genome Institute (JGI-PGF)"/>
            <person name="Walter F."/>
            <person name="Albersmeier A."/>
            <person name="Kalinowski J."/>
            <person name="Ruckert C."/>
        </authorList>
    </citation>
    <scope>NUCLEOTIDE SEQUENCE</scope>
    <source>
        <strain evidence="7">KCTC 32337</strain>
    </source>
</reference>
<feature type="DNA-binding region" description="H-T-H motif" evidence="4">
    <location>
        <begin position="49"/>
        <end position="68"/>
    </location>
</feature>
<dbReference type="PANTHER" id="PTHR30055">
    <property type="entry name" value="HTH-TYPE TRANSCRIPTIONAL REGULATOR RUTR"/>
    <property type="match status" value="1"/>
</dbReference>
<evidence type="ECO:0000256" key="2">
    <source>
        <dbReference type="ARBA" id="ARBA00023125"/>
    </source>
</evidence>
<organism evidence="7 8">
    <name type="scientific">Paraglaciecola chathamensis</name>
    <dbReference type="NCBI Taxonomy" id="368405"/>
    <lineage>
        <taxon>Bacteria</taxon>
        <taxon>Pseudomonadati</taxon>
        <taxon>Pseudomonadota</taxon>
        <taxon>Gammaproteobacteria</taxon>
        <taxon>Alteromonadales</taxon>
        <taxon>Alteromonadaceae</taxon>
        <taxon>Paraglaciecola</taxon>
    </lineage>
</organism>
<keyword evidence="3" id="KW-0804">Transcription</keyword>
<feature type="region of interest" description="Disordered" evidence="5">
    <location>
        <begin position="1"/>
        <end position="27"/>
    </location>
</feature>
<sequence>MVNSVIDKISRNRGGDPSNSTNPQVQRTKAHILDSTRKLLIKKGYRNITVDAVSVFSGSSRSTIYRYWPKIEDLLFDAFAELVGEPFESPDTGDFKQDLMTINQLYVDSLQHASWAKILPSFIEVSQNDEHCAELLELLVENLRSSSLNILRNAQHTGQLSKDENIEWIVDVISGSLAYRFLLSKKPLNEKGYIEYLIDAAIKGKSV</sequence>
<evidence type="ECO:0000256" key="1">
    <source>
        <dbReference type="ARBA" id="ARBA00023015"/>
    </source>
</evidence>
<protein>
    <submittedName>
        <fullName evidence="7">TetR family transcriptional regulator</fullName>
    </submittedName>
</protein>
<evidence type="ECO:0000256" key="4">
    <source>
        <dbReference type="PROSITE-ProRule" id="PRU00335"/>
    </source>
</evidence>
<keyword evidence="2 4" id="KW-0238">DNA-binding</keyword>
<evidence type="ECO:0000313" key="7">
    <source>
        <dbReference type="EMBL" id="GGZ78746.1"/>
    </source>
</evidence>
<dbReference type="PANTHER" id="PTHR30055:SF148">
    <property type="entry name" value="TETR-FAMILY TRANSCRIPTIONAL REGULATOR"/>
    <property type="match status" value="1"/>
</dbReference>
<dbReference type="GO" id="GO:0003700">
    <property type="term" value="F:DNA-binding transcription factor activity"/>
    <property type="evidence" value="ECO:0007669"/>
    <property type="project" value="TreeGrafter"/>
</dbReference>
<name>A0A8H9IE60_9ALTE</name>
<feature type="compositionally biased region" description="Polar residues" evidence="5">
    <location>
        <begin position="17"/>
        <end position="27"/>
    </location>
</feature>
<dbReference type="Gene3D" id="1.10.10.60">
    <property type="entry name" value="Homeodomain-like"/>
    <property type="match status" value="1"/>
</dbReference>
<dbReference type="InterPro" id="IPR009057">
    <property type="entry name" value="Homeodomain-like_sf"/>
</dbReference>
<dbReference type="Proteomes" id="UP000622604">
    <property type="component" value="Unassembled WGS sequence"/>
</dbReference>
<evidence type="ECO:0000313" key="8">
    <source>
        <dbReference type="Proteomes" id="UP000622604"/>
    </source>
</evidence>
<accession>A0A8H9IE60</accession>
<dbReference type="InterPro" id="IPR011075">
    <property type="entry name" value="TetR_C"/>
</dbReference>
<dbReference type="InterPro" id="IPR050109">
    <property type="entry name" value="HTH-type_TetR-like_transc_reg"/>
</dbReference>
<evidence type="ECO:0000259" key="6">
    <source>
        <dbReference type="PROSITE" id="PS50977"/>
    </source>
</evidence>
<feature type="domain" description="HTH tetR-type" evidence="6">
    <location>
        <begin position="26"/>
        <end position="86"/>
    </location>
</feature>
<dbReference type="SUPFAM" id="SSF46689">
    <property type="entry name" value="Homeodomain-like"/>
    <property type="match status" value="1"/>
</dbReference>
<dbReference type="Gene3D" id="1.10.357.10">
    <property type="entry name" value="Tetracycline Repressor, domain 2"/>
    <property type="match status" value="1"/>
</dbReference>
<proteinExistence type="predicted"/>
<dbReference type="GO" id="GO:0000976">
    <property type="term" value="F:transcription cis-regulatory region binding"/>
    <property type="evidence" value="ECO:0007669"/>
    <property type="project" value="TreeGrafter"/>
</dbReference>
<dbReference type="Pfam" id="PF16859">
    <property type="entry name" value="TetR_C_11"/>
    <property type="match status" value="1"/>
</dbReference>
<dbReference type="Pfam" id="PF00440">
    <property type="entry name" value="TetR_N"/>
    <property type="match status" value="1"/>
</dbReference>
<evidence type="ECO:0000256" key="5">
    <source>
        <dbReference type="SAM" id="MobiDB-lite"/>
    </source>
</evidence>
<reference evidence="7" key="2">
    <citation type="submission" date="2020-09" db="EMBL/GenBank/DDBJ databases">
        <authorList>
            <person name="Sun Q."/>
            <person name="Kim S."/>
        </authorList>
    </citation>
    <scope>NUCLEOTIDE SEQUENCE</scope>
    <source>
        <strain evidence="7">KCTC 32337</strain>
    </source>
</reference>
<dbReference type="AlphaFoldDB" id="A0A8H9IE60"/>